<feature type="chain" id="PRO_5023924487" description="Pectinesterase inhibitor domain-containing protein" evidence="1">
    <location>
        <begin position="33"/>
        <end position="146"/>
    </location>
</feature>
<sequence>MALNGSRMMAFACVLLAMFAGQLLLVATPAAAARDDAQPRLAMVTTAAPDDDVTNAEFLRYAPGVKTAANLCAATFADAERSPKNALRLSTTARATRRGFEVCARPDACRRDVTANGARSVAVAANKRSCSRAAAGGLGALSSLPN</sequence>
<organism evidence="2 3">
    <name type="scientific">Eragrostis curvula</name>
    <name type="common">weeping love grass</name>
    <dbReference type="NCBI Taxonomy" id="38414"/>
    <lineage>
        <taxon>Eukaryota</taxon>
        <taxon>Viridiplantae</taxon>
        <taxon>Streptophyta</taxon>
        <taxon>Embryophyta</taxon>
        <taxon>Tracheophyta</taxon>
        <taxon>Spermatophyta</taxon>
        <taxon>Magnoliopsida</taxon>
        <taxon>Liliopsida</taxon>
        <taxon>Poales</taxon>
        <taxon>Poaceae</taxon>
        <taxon>PACMAD clade</taxon>
        <taxon>Chloridoideae</taxon>
        <taxon>Eragrostideae</taxon>
        <taxon>Eragrostidinae</taxon>
        <taxon>Eragrostis</taxon>
    </lineage>
</organism>
<evidence type="ECO:0000313" key="3">
    <source>
        <dbReference type="Proteomes" id="UP000324897"/>
    </source>
</evidence>
<feature type="non-terminal residue" evidence="2">
    <location>
        <position position="1"/>
    </location>
</feature>
<evidence type="ECO:0008006" key="4">
    <source>
        <dbReference type="Google" id="ProtNLM"/>
    </source>
</evidence>
<keyword evidence="1" id="KW-0732">Signal</keyword>
<gene>
    <name evidence="2" type="ORF">EJB05_45831</name>
</gene>
<keyword evidence="3" id="KW-1185">Reference proteome</keyword>
<evidence type="ECO:0000313" key="2">
    <source>
        <dbReference type="EMBL" id="TVU12198.1"/>
    </source>
</evidence>
<dbReference type="EMBL" id="RWGY01000039">
    <property type="protein sequence ID" value="TVU12198.1"/>
    <property type="molecule type" value="Genomic_DNA"/>
</dbReference>
<name>A0A5J9TMT2_9POAL</name>
<reference evidence="2 3" key="1">
    <citation type="journal article" date="2019" name="Sci. Rep.">
        <title>A high-quality genome of Eragrostis curvula grass provides insights into Poaceae evolution and supports new strategies to enhance forage quality.</title>
        <authorList>
            <person name="Carballo J."/>
            <person name="Santos B.A.C.M."/>
            <person name="Zappacosta D."/>
            <person name="Garbus I."/>
            <person name="Selva J.P."/>
            <person name="Gallo C.A."/>
            <person name="Diaz A."/>
            <person name="Albertini E."/>
            <person name="Caccamo M."/>
            <person name="Echenique V."/>
        </authorList>
    </citation>
    <scope>NUCLEOTIDE SEQUENCE [LARGE SCALE GENOMIC DNA]</scope>
    <source>
        <strain evidence="3">cv. Victoria</strain>
        <tissue evidence="2">Leaf</tissue>
    </source>
</reference>
<accession>A0A5J9TMT2</accession>
<dbReference type="Proteomes" id="UP000324897">
    <property type="component" value="Chromosome 3"/>
</dbReference>
<comment type="caution">
    <text evidence="2">The sequence shown here is derived from an EMBL/GenBank/DDBJ whole genome shotgun (WGS) entry which is preliminary data.</text>
</comment>
<dbReference type="Gramene" id="TVU12198">
    <property type="protein sequence ID" value="TVU12198"/>
    <property type="gene ID" value="EJB05_45831"/>
</dbReference>
<dbReference type="AlphaFoldDB" id="A0A5J9TMT2"/>
<protein>
    <recommendedName>
        <fullName evidence="4">Pectinesterase inhibitor domain-containing protein</fullName>
    </recommendedName>
</protein>
<evidence type="ECO:0000256" key="1">
    <source>
        <dbReference type="SAM" id="SignalP"/>
    </source>
</evidence>
<feature type="signal peptide" evidence="1">
    <location>
        <begin position="1"/>
        <end position="32"/>
    </location>
</feature>
<proteinExistence type="predicted"/>